<dbReference type="OrthoDB" id="877829at2"/>
<organism evidence="1 2">
    <name type="scientific">Actinacidiphila glaucinigra</name>
    <dbReference type="NCBI Taxonomy" id="235986"/>
    <lineage>
        <taxon>Bacteria</taxon>
        <taxon>Bacillati</taxon>
        <taxon>Actinomycetota</taxon>
        <taxon>Actinomycetes</taxon>
        <taxon>Kitasatosporales</taxon>
        <taxon>Streptomycetaceae</taxon>
        <taxon>Actinacidiphila</taxon>
    </lineage>
</organism>
<dbReference type="Pfam" id="PF21448">
    <property type="entry name" value="DNMK"/>
    <property type="match status" value="1"/>
</dbReference>
<keyword evidence="2" id="KW-1185">Reference proteome</keyword>
<reference evidence="1 2" key="1">
    <citation type="submission" date="2017-06" db="EMBL/GenBank/DDBJ databases">
        <authorList>
            <person name="Kim H.J."/>
            <person name="Triplett B.A."/>
        </authorList>
    </citation>
    <scope>NUCLEOTIDE SEQUENCE [LARGE SCALE GENOMIC DNA]</scope>
    <source>
        <strain evidence="1 2">CGMCC 4.1858</strain>
    </source>
</reference>
<dbReference type="InterPro" id="IPR048444">
    <property type="entry name" value="DNMK"/>
</dbReference>
<dbReference type="EMBL" id="FZOF01000006">
    <property type="protein sequence ID" value="SNS49878.1"/>
    <property type="molecule type" value="Genomic_DNA"/>
</dbReference>
<dbReference type="RefSeq" id="WP_089224201.1">
    <property type="nucleotide sequence ID" value="NZ_FZOF01000006.1"/>
</dbReference>
<gene>
    <name evidence="1" type="ORF">SAMN05216252_106227</name>
</gene>
<evidence type="ECO:0008006" key="3">
    <source>
        <dbReference type="Google" id="ProtNLM"/>
    </source>
</evidence>
<accession>A0A239F012</accession>
<evidence type="ECO:0000313" key="1">
    <source>
        <dbReference type="EMBL" id="SNS49878.1"/>
    </source>
</evidence>
<evidence type="ECO:0000313" key="2">
    <source>
        <dbReference type="Proteomes" id="UP000198280"/>
    </source>
</evidence>
<dbReference type="Proteomes" id="UP000198280">
    <property type="component" value="Unassembled WGS sequence"/>
</dbReference>
<dbReference type="AlphaFoldDB" id="A0A239F012"/>
<protein>
    <recommendedName>
        <fullName evidence="3">DNMP kinase</fullName>
    </recommendedName>
</protein>
<proteinExistence type="predicted"/>
<name>A0A239F012_9ACTN</name>
<dbReference type="InterPro" id="IPR027417">
    <property type="entry name" value="P-loop_NTPase"/>
</dbReference>
<sequence length="187" mass="20666">MNAPLIGFAGKARSGKDAAAQALLDAGWTRRAFADNVRAMLYAMNPVLDDSSYRDGFTSLKYEVDTYGWEEVKQVFPEVRVYLQRLGTEGGRASLGEDVWVNALFRTFGTWGPTVITDVRFPNEADAIRKRGGLVVAIERPDLTTVGEPGHESENALAGYLFDDVIRNDGSLAQLHDRVMQLIPLVM</sequence>
<dbReference type="SUPFAM" id="SSF52540">
    <property type="entry name" value="P-loop containing nucleoside triphosphate hydrolases"/>
    <property type="match status" value="1"/>
</dbReference>
<dbReference type="Gene3D" id="3.40.50.300">
    <property type="entry name" value="P-loop containing nucleotide triphosphate hydrolases"/>
    <property type="match status" value="1"/>
</dbReference>